<protein>
    <recommendedName>
        <fullName evidence="3">RRM domain-containing protein</fullName>
    </recommendedName>
</protein>
<feature type="region of interest" description="Disordered" evidence="2">
    <location>
        <begin position="238"/>
        <end position="377"/>
    </location>
</feature>
<evidence type="ECO:0000313" key="5">
    <source>
        <dbReference type="Proteomes" id="UP001230188"/>
    </source>
</evidence>
<feature type="compositionally biased region" description="Basic and acidic residues" evidence="2">
    <location>
        <begin position="300"/>
        <end position="311"/>
    </location>
</feature>
<keyword evidence="5" id="KW-1185">Reference proteome</keyword>
<evidence type="ECO:0000259" key="3">
    <source>
        <dbReference type="PROSITE" id="PS50102"/>
    </source>
</evidence>
<dbReference type="InterPro" id="IPR000504">
    <property type="entry name" value="RRM_dom"/>
</dbReference>
<gene>
    <name evidence="4" type="ORF">CTAYLR_002833</name>
</gene>
<proteinExistence type="predicted"/>
<comment type="caution">
    <text evidence="4">The sequence shown here is derived from an EMBL/GenBank/DDBJ whole genome shotgun (WGS) entry which is preliminary data.</text>
</comment>
<dbReference type="EMBL" id="JAQMWT010000533">
    <property type="protein sequence ID" value="KAJ8599953.1"/>
    <property type="molecule type" value="Genomic_DNA"/>
</dbReference>
<dbReference type="AlphaFoldDB" id="A0AAD7XHW5"/>
<dbReference type="InterPro" id="IPR035979">
    <property type="entry name" value="RBD_domain_sf"/>
</dbReference>
<dbReference type="GO" id="GO:0003723">
    <property type="term" value="F:RNA binding"/>
    <property type="evidence" value="ECO:0007669"/>
    <property type="project" value="UniProtKB-UniRule"/>
</dbReference>
<evidence type="ECO:0000256" key="2">
    <source>
        <dbReference type="SAM" id="MobiDB-lite"/>
    </source>
</evidence>
<feature type="domain" description="RRM" evidence="3">
    <location>
        <begin position="108"/>
        <end position="180"/>
    </location>
</feature>
<evidence type="ECO:0000256" key="1">
    <source>
        <dbReference type="PROSITE-ProRule" id="PRU00176"/>
    </source>
</evidence>
<dbReference type="CDD" id="cd21039">
    <property type="entry name" value="NURR"/>
    <property type="match status" value="1"/>
</dbReference>
<dbReference type="SMART" id="SM00360">
    <property type="entry name" value="RRM"/>
    <property type="match status" value="1"/>
</dbReference>
<dbReference type="CDD" id="cd00590">
    <property type="entry name" value="RRM_SF"/>
    <property type="match status" value="1"/>
</dbReference>
<feature type="compositionally biased region" description="Basic and acidic residues" evidence="2">
    <location>
        <begin position="343"/>
        <end position="357"/>
    </location>
</feature>
<dbReference type="PANTHER" id="PTHR32343">
    <property type="entry name" value="SERINE/ARGININE-RICH SPLICING FACTOR"/>
    <property type="match status" value="1"/>
</dbReference>
<dbReference type="InterPro" id="IPR012677">
    <property type="entry name" value="Nucleotide-bd_a/b_plait_sf"/>
</dbReference>
<organism evidence="4 5">
    <name type="scientific">Chrysophaeum taylorii</name>
    <dbReference type="NCBI Taxonomy" id="2483200"/>
    <lineage>
        <taxon>Eukaryota</taxon>
        <taxon>Sar</taxon>
        <taxon>Stramenopiles</taxon>
        <taxon>Ochrophyta</taxon>
        <taxon>Pelagophyceae</taxon>
        <taxon>Pelagomonadales</taxon>
        <taxon>Pelagomonadaceae</taxon>
        <taxon>Chrysophaeum</taxon>
    </lineage>
</organism>
<dbReference type="Pfam" id="PF18360">
    <property type="entry name" value="hnRNP_Q_AcD"/>
    <property type="match status" value="1"/>
</dbReference>
<feature type="compositionally biased region" description="Basic and acidic residues" evidence="2">
    <location>
        <begin position="318"/>
        <end position="329"/>
    </location>
</feature>
<feature type="compositionally biased region" description="Basic residues" evidence="2">
    <location>
        <begin position="272"/>
        <end position="288"/>
    </location>
</feature>
<evidence type="ECO:0000313" key="4">
    <source>
        <dbReference type="EMBL" id="KAJ8599953.1"/>
    </source>
</evidence>
<dbReference type="PANTHER" id="PTHR32343:SF22">
    <property type="entry name" value="LD29830P"/>
    <property type="match status" value="1"/>
</dbReference>
<dbReference type="SUPFAM" id="SSF54928">
    <property type="entry name" value="RNA-binding domain, RBD"/>
    <property type="match status" value="1"/>
</dbReference>
<feature type="compositionally biased region" description="Basic residues" evidence="2">
    <location>
        <begin position="332"/>
        <end position="342"/>
    </location>
</feature>
<accession>A0AAD7XHW5</accession>
<dbReference type="Proteomes" id="UP001230188">
    <property type="component" value="Unassembled WGS sequence"/>
</dbReference>
<dbReference type="Pfam" id="PF00076">
    <property type="entry name" value="RRM_1"/>
    <property type="match status" value="1"/>
</dbReference>
<sequence length="377" mass="42007">MALLQPPPAETLLPGMLGHLPLSLQERLQVAVQAGTLGPTDLDPRIVLELRALSEDGGIVCIERFLSSNLAGIRNKSGFLVGIINKFKADDPTAARASSSKLGTTTSRTVHVSNLNATVATRDVLRQIFECIGPVVEIRMGSDPSYAFVEFSDPSFADAALGLDGTDVGSCAIKVKRANPKPATVQEIPVPLALTSPAAIAALTKRTPQDDVADDVSRLNPAQRRALIEQRHRSVITRQAWGMSKRQSSDSDSDDDSDDRRSRSPYGDKTNVRHRALASSPRRRRPVRAVRPGGPPPREGAYHDGDDDDRRPPRHYRRLDDRPSHREPYRYAPRRYDHHRSPRRYDDDAPRRYYPRRDRSRPRSPPSAYPRRHPLAL</sequence>
<dbReference type="InterPro" id="IPR041337">
    <property type="entry name" value="hnRNP_Q_AcD"/>
</dbReference>
<keyword evidence="1" id="KW-0694">RNA-binding</keyword>
<dbReference type="Gene3D" id="3.30.70.330">
    <property type="match status" value="1"/>
</dbReference>
<name>A0AAD7XHW5_9STRA</name>
<reference evidence="4" key="1">
    <citation type="submission" date="2023-01" db="EMBL/GenBank/DDBJ databases">
        <title>Metagenome sequencing of chrysophaentin producing Chrysophaeum taylorii.</title>
        <authorList>
            <person name="Davison J."/>
            <person name="Bewley C."/>
        </authorList>
    </citation>
    <scope>NUCLEOTIDE SEQUENCE</scope>
    <source>
        <strain evidence="4">NIES-1699</strain>
    </source>
</reference>
<dbReference type="PROSITE" id="PS50102">
    <property type="entry name" value="RRM"/>
    <property type="match status" value="1"/>
</dbReference>